<sequence length="63" mass="7068">MFNIGDYVINQKTGNLGKVIGYGHQILSSGYETTLKVLVAKSATCHKKGFLEEDLYSQWLQCQ</sequence>
<protein>
    <recommendedName>
        <fullName evidence="3">PRC-barrel domain-containing protein</fullName>
    </recommendedName>
</protein>
<dbReference type="RefSeq" id="WP_016879643.1">
    <property type="nucleotide sequence ID" value="NZ_AJLN01000100.1"/>
</dbReference>
<dbReference type="Proteomes" id="UP000268857">
    <property type="component" value="Unassembled WGS sequence"/>
</dbReference>
<gene>
    <name evidence="1" type="ORF">PCC6912_13610</name>
</gene>
<evidence type="ECO:0008006" key="3">
    <source>
        <dbReference type="Google" id="ProtNLM"/>
    </source>
</evidence>
<dbReference type="OrthoDB" id="515716at2"/>
<name>A0A433NMP5_CHLFR</name>
<organism evidence="1 2">
    <name type="scientific">Chlorogloeopsis fritschii PCC 6912</name>
    <dbReference type="NCBI Taxonomy" id="211165"/>
    <lineage>
        <taxon>Bacteria</taxon>
        <taxon>Bacillati</taxon>
        <taxon>Cyanobacteriota</taxon>
        <taxon>Cyanophyceae</taxon>
        <taxon>Nostocales</taxon>
        <taxon>Chlorogloeopsidaceae</taxon>
        <taxon>Chlorogloeopsis</taxon>
    </lineage>
</organism>
<reference evidence="1 2" key="1">
    <citation type="journal article" date="2019" name="Genome Biol. Evol.">
        <title>Day and night: Metabolic profiles and evolutionary relationships of six axenic non-marine cyanobacteria.</title>
        <authorList>
            <person name="Will S.E."/>
            <person name="Henke P."/>
            <person name="Boedeker C."/>
            <person name="Huang S."/>
            <person name="Brinkmann H."/>
            <person name="Rohde M."/>
            <person name="Jarek M."/>
            <person name="Friedl T."/>
            <person name="Seufert S."/>
            <person name="Schumacher M."/>
            <person name="Overmann J."/>
            <person name="Neumann-Schaal M."/>
            <person name="Petersen J."/>
        </authorList>
    </citation>
    <scope>NUCLEOTIDE SEQUENCE [LARGE SCALE GENOMIC DNA]</scope>
    <source>
        <strain evidence="1 2">PCC 6912</strain>
    </source>
</reference>
<proteinExistence type="predicted"/>
<dbReference type="AlphaFoldDB" id="A0A433NMP5"/>
<comment type="caution">
    <text evidence="1">The sequence shown here is derived from an EMBL/GenBank/DDBJ whole genome shotgun (WGS) entry which is preliminary data.</text>
</comment>
<evidence type="ECO:0000313" key="2">
    <source>
        <dbReference type="Proteomes" id="UP000268857"/>
    </source>
</evidence>
<accession>A0A433NMP5</accession>
<keyword evidence="2" id="KW-1185">Reference proteome</keyword>
<dbReference type="EMBL" id="RSCJ01000004">
    <property type="protein sequence ID" value="RUR84466.1"/>
    <property type="molecule type" value="Genomic_DNA"/>
</dbReference>
<evidence type="ECO:0000313" key="1">
    <source>
        <dbReference type="EMBL" id="RUR84466.1"/>
    </source>
</evidence>